<sequence length="1293" mass="144443">MTAFSDEDNGPRGVRPKLIREHPFVAATFGLLHAMTHGNHIPVTLAIAICVIEDIQLFSFAMQPSMGYAKMPSWFPLIFNPMSAKPHSDSAFAVLFYIAFVVTSFTAGLTLVVGLSMKGPQIRVVWPLQILRVMTTLLSTVLFIPLMEIFLHALSCYDTETERSLLAHSPSECLNKKYLPQFILSIFSLIYLALQGLAMSLVFFKIDPIGKDPHARTTGRIDAIYSCLRILLCVSLTVLENTPAAVITVIIISSAIMLYLTCRYQPYFKGMINDLRGGMCFGSLICGITSAVVYGSTPTNSVVPLAVVCALVLPGFAIGVMLSRAFRKVITARVYARLKAVIKVEEHEVIAGKSSSNIRRSKHDRSGSVLKSKVVFDTEKLDLESSNVNDIDSVVKKHDVKPTKVFVSTYDVELSVRFLQHNCDMEARRLAAQLLQRGVEQFPNASNAHLMRAHYTAYYELGPPGEVWECLVSAKKSKPLVDTRFFIFMEEMSLDQEKRREDLVASSMGIAKFAEVNALEEEAERYHLETLIAIKRLWQFLRTDKDSAPCLPYLLEKMEEKRSKAMSRYEDLIRKFPNSQRILRAYISFLLRATDDLDTSKKIHSELEKEEARSVALAAASAPTSDVSQISAPSECRLSWESTNDEEDDIKVGEDAAAANRRSQVERPLGIRPSSIRRKSVTLALGSDLPIKPDYEFPEEGKRGPRSVSSQGSQKDRYMRYLRDAIGKGLKAPIDHFNIIASIALFMILVLVIGGFVFCLTVYNKITTELPVAYDRARLRVTSLRFGIFARRLKTLSQGRLPVQQPQVVFNATLANAIYQLEKTWTPIAIDILMRERTGDPLNIIIRNHYDGYDKLQAYSTFTLGRLITDHAKTFTDLTLSNAYQSRSIQWFVDNLYPISSAYESIAAEATTKFVDNISGSMNCMIAIMVILGAVLFLFTFLLFRPMIRRVHAKQVSISSLFSGMTREHISQIVEGYDAEIETMMESMDNTDVFAEIAASNEAGLPPTHHMLNHGPKRQFKFVTLFFCFVAIPGILMFAPTLKQGVYANSVVLTTRGIADRNLRVALVTATALELAANEPSDVTPPQSYRAWLEYHNEKFVAQENELLTSNGGYPSLFDFPNLVDYLSTGRCFARIGCDPAKRYFNESVGLTPKLVTLPYEEIMAKWEQSVASFISLPPEEQTLYDRNLDIIYELVEDLSSGAKKLTDIIVGDVANRNGQSKAFTVSAFVVSAVAFGLGYLLVHQRLVKSFESQIEGCLWMCFTLPPDAVNALPDLKRFIDSAGAILPRGSGV</sequence>
<dbReference type="InterPro" id="IPR052994">
    <property type="entry name" value="Tiny_macrocysts_regulators"/>
</dbReference>
<feature type="compositionally biased region" description="Basic and acidic residues" evidence="1">
    <location>
        <begin position="694"/>
        <end position="703"/>
    </location>
</feature>
<protein>
    <recommendedName>
        <fullName evidence="3">TmcB/TmcC TPR repeats domain-containing protein</fullName>
    </recommendedName>
</protein>
<dbReference type="Pfam" id="PF25474">
    <property type="entry name" value="TPR_TmcB"/>
    <property type="match status" value="1"/>
</dbReference>
<evidence type="ECO:0000256" key="1">
    <source>
        <dbReference type="SAM" id="MobiDB-lite"/>
    </source>
</evidence>
<gene>
    <name evidence="4" type="ORF">PhCBS80983_g05796</name>
</gene>
<feature type="transmembrane region" description="Helical" evidence="2">
    <location>
        <begin position="1020"/>
        <end position="1039"/>
    </location>
</feature>
<comment type="caution">
    <text evidence="4">The sequence shown here is derived from an EMBL/GenBank/DDBJ whole genome shotgun (WGS) entry which is preliminary data.</text>
</comment>
<organism evidence="4 5">
    <name type="scientific">Powellomyces hirtus</name>
    <dbReference type="NCBI Taxonomy" id="109895"/>
    <lineage>
        <taxon>Eukaryota</taxon>
        <taxon>Fungi</taxon>
        <taxon>Fungi incertae sedis</taxon>
        <taxon>Chytridiomycota</taxon>
        <taxon>Chytridiomycota incertae sedis</taxon>
        <taxon>Chytridiomycetes</taxon>
        <taxon>Spizellomycetales</taxon>
        <taxon>Powellomycetaceae</taxon>
        <taxon>Powellomyces</taxon>
    </lineage>
</organism>
<feature type="transmembrane region" description="Helical" evidence="2">
    <location>
        <begin position="136"/>
        <end position="155"/>
    </location>
</feature>
<reference evidence="4 5" key="1">
    <citation type="journal article" date="2019" name="Sci. Rep.">
        <title>Comparative genomics of chytrid fungi reveal insights into the obligate biotrophic and pathogenic lifestyle of Synchytrium endobioticum.</title>
        <authorList>
            <person name="van de Vossenberg B.T.L.H."/>
            <person name="Warris S."/>
            <person name="Nguyen H.D.T."/>
            <person name="van Gent-Pelzer M.P.E."/>
            <person name="Joly D.L."/>
            <person name="van de Geest H.C."/>
            <person name="Bonants P.J.M."/>
            <person name="Smith D.S."/>
            <person name="Levesque C.A."/>
            <person name="van der Lee T.A.J."/>
        </authorList>
    </citation>
    <scope>NUCLEOTIDE SEQUENCE [LARGE SCALE GENOMIC DNA]</scope>
    <source>
        <strain evidence="4 5">CBS 809.83</strain>
    </source>
</reference>
<dbReference type="PANTHER" id="PTHR31600">
    <property type="entry name" value="TINY MACROCYSTS PROTEIN B-RELATED"/>
    <property type="match status" value="1"/>
</dbReference>
<feature type="transmembrane region" description="Helical" evidence="2">
    <location>
        <begin position="925"/>
        <end position="944"/>
    </location>
</feature>
<feature type="transmembrane region" description="Helical" evidence="2">
    <location>
        <begin position="302"/>
        <end position="323"/>
    </location>
</feature>
<feature type="transmembrane region" description="Helical" evidence="2">
    <location>
        <begin position="1223"/>
        <end position="1243"/>
    </location>
</feature>
<feature type="transmembrane region" description="Helical" evidence="2">
    <location>
        <begin position="737"/>
        <end position="763"/>
    </location>
</feature>
<feature type="transmembrane region" description="Helical" evidence="2">
    <location>
        <begin position="91"/>
        <end position="115"/>
    </location>
</feature>
<evidence type="ECO:0000313" key="4">
    <source>
        <dbReference type="EMBL" id="TPX54733.1"/>
    </source>
</evidence>
<dbReference type="EMBL" id="QEAQ01000142">
    <property type="protein sequence ID" value="TPX54733.1"/>
    <property type="molecule type" value="Genomic_DNA"/>
</dbReference>
<keyword evidence="2" id="KW-0472">Membrane</keyword>
<proteinExistence type="predicted"/>
<keyword evidence="2" id="KW-1133">Transmembrane helix</keyword>
<accession>A0A507DSN0</accession>
<feature type="transmembrane region" description="Helical" evidence="2">
    <location>
        <begin position="274"/>
        <end position="296"/>
    </location>
</feature>
<feature type="transmembrane region" description="Helical" evidence="2">
    <location>
        <begin position="245"/>
        <end position="262"/>
    </location>
</feature>
<dbReference type="Proteomes" id="UP000318582">
    <property type="component" value="Unassembled WGS sequence"/>
</dbReference>
<feature type="transmembrane region" description="Helical" evidence="2">
    <location>
        <begin position="182"/>
        <end position="203"/>
    </location>
</feature>
<evidence type="ECO:0000259" key="3">
    <source>
        <dbReference type="Pfam" id="PF25474"/>
    </source>
</evidence>
<evidence type="ECO:0000256" key="2">
    <source>
        <dbReference type="SAM" id="Phobius"/>
    </source>
</evidence>
<feature type="transmembrane region" description="Helical" evidence="2">
    <location>
        <begin position="223"/>
        <end position="239"/>
    </location>
</feature>
<evidence type="ECO:0000313" key="5">
    <source>
        <dbReference type="Proteomes" id="UP000318582"/>
    </source>
</evidence>
<feature type="domain" description="TmcB/TmcC TPR repeats" evidence="3">
    <location>
        <begin position="499"/>
        <end position="611"/>
    </location>
</feature>
<name>A0A507DSN0_9FUNG</name>
<feature type="region of interest" description="Disordered" evidence="1">
    <location>
        <begin position="694"/>
        <end position="714"/>
    </location>
</feature>
<dbReference type="InterPro" id="IPR057352">
    <property type="entry name" value="TPR_TmcB/C"/>
</dbReference>
<keyword evidence="5" id="KW-1185">Reference proteome</keyword>
<dbReference type="PANTHER" id="PTHR31600:SF2">
    <property type="entry name" value="GAMETE ENRICHED GENE 10 PROTEIN-RELATED"/>
    <property type="match status" value="1"/>
</dbReference>
<dbReference type="STRING" id="109895.A0A507DSN0"/>
<keyword evidence="2" id="KW-0812">Transmembrane</keyword>